<organism evidence="1 2">
    <name type="scientific">Glossina austeni</name>
    <name type="common">Savannah tsetse fly</name>
    <dbReference type="NCBI Taxonomy" id="7395"/>
    <lineage>
        <taxon>Eukaryota</taxon>
        <taxon>Metazoa</taxon>
        <taxon>Ecdysozoa</taxon>
        <taxon>Arthropoda</taxon>
        <taxon>Hexapoda</taxon>
        <taxon>Insecta</taxon>
        <taxon>Pterygota</taxon>
        <taxon>Neoptera</taxon>
        <taxon>Endopterygota</taxon>
        <taxon>Diptera</taxon>
        <taxon>Brachycera</taxon>
        <taxon>Muscomorpha</taxon>
        <taxon>Hippoboscoidea</taxon>
        <taxon>Glossinidae</taxon>
        <taxon>Glossina</taxon>
    </lineage>
</organism>
<dbReference type="EnsemblMetazoa" id="GAUT045370-RA">
    <property type="protein sequence ID" value="GAUT045370-PA"/>
    <property type="gene ID" value="GAUT045370"/>
</dbReference>
<evidence type="ECO:0000313" key="1">
    <source>
        <dbReference type="EnsemblMetazoa" id="GAUT045370-PA"/>
    </source>
</evidence>
<name>A0A1A9VRQ1_GLOAU</name>
<evidence type="ECO:0000313" key="2">
    <source>
        <dbReference type="Proteomes" id="UP000078200"/>
    </source>
</evidence>
<keyword evidence="2" id="KW-1185">Reference proteome</keyword>
<accession>A0A1A9VRQ1</accession>
<proteinExistence type="predicted"/>
<dbReference type="AlphaFoldDB" id="A0A1A9VRQ1"/>
<reference evidence="1" key="1">
    <citation type="submission" date="2020-05" db="UniProtKB">
        <authorList>
            <consortium name="EnsemblMetazoa"/>
        </authorList>
    </citation>
    <scope>IDENTIFICATION</scope>
    <source>
        <strain evidence="1">TTRI</strain>
    </source>
</reference>
<dbReference type="Proteomes" id="UP000078200">
    <property type="component" value="Unassembled WGS sequence"/>
</dbReference>
<dbReference type="VEuPathDB" id="VectorBase:GAUT045370"/>
<sequence>MIDSRGSGRSPTTLNYGDLKRRREEHIITILVPDCCCISQATICHAENKLDSDPSNATYKIYQNRILYRSLEFELDDLVKVTLTKPRSSQQKNNSFFLNFIAEPKILNTIEIKLEERYRKQETGEFACELAARLRPLLLERILNLWVQFALSTVSISCEYGASYNCSSTLRTKPSTIAENLQNPYALISNPPLTIFANLNKC</sequence>
<protein>
    <submittedName>
        <fullName evidence="1">Uncharacterized protein</fullName>
    </submittedName>
</protein>